<feature type="compositionally biased region" description="Basic residues" evidence="1">
    <location>
        <begin position="83"/>
        <end position="95"/>
    </location>
</feature>
<keyword evidence="3" id="KW-1185">Reference proteome</keyword>
<accession>A0A9W6TXT9</accession>
<sequence length="131" mass="14287">MISGRGFVEQYAAETFTSVELSTVPTHPPTPSPSDATPSEFFAMGSAGSNGALPVSASETLTTVSLPIPVTQQRHGTAQDHLTKKRKPAKPRKHQANPNRARNELRFELAYLREKAGQLEQELTLCSKSRN</sequence>
<evidence type="ECO:0000313" key="3">
    <source>
        <dbReference type="Proteomes" id="UP001165083"/>
    </source>
</evidence>
<comment type="caution">
    <text evidence="2">The sequence shown here is derived from an EMBL/GenBank/DDBJ whole genome shotgun (WGS) entry which is preliminary data.</text>
</comment>
<dbReference type="AlphaFoldDB" id="A0A9W6TXT9"/>
<evidence type="ECO:0000256" key="1">
    <source>
        <dbReference type="SAM" id="MobiDB-lite"/>
    </source>
</evidence>
<feature type="region of interest" description="Disordered" evidence="1">
    <location>
        <begin position="67"/>
        <end position="103"/>
    </location>
</feature>
<dbReference type="EMBL" id="BSXW01000430">
    <property type="protein sequence ID" value="GMF22079.1"/>
    <property type="molecule type" value="Genomic_DNA"/>
</dbReference>
<dbReference type="OrthoDB" id="128584at2759"/>
<evidence type="ECO:0000313" key="2">
    <source>
        <dbReference type="EMBL" id="GMF22079.1"/>
    </source>
</evidence>
<feature type="compositionally biased region" description="Polar residues" evidence="1">
    <location>
        <begin position="67"/>
        <end position="76"/>
    </location>
</feature>
<feature type="region of interest" description="Disordered" evidence="1">
    <location>
        <begin position="19"/>
        <end position="54"/>
    </location>
</feature>
<name>A0A9W6TXT9_9STRA</name>
<protein>
    <submittedName>
        <fullName evidence="2">Unnamed protein product</fullName>
    </submittedName>
</protein>
<proteinExistence type="predicted"/>
<dbReference type="Proteomes" id="UP001165083">
    <property type="component" value="Unassembled WGS sequence"/>
</dbReference>
<reference evidence="2" key="1">
    <citation type="submission" date="2023-04" db="EMBL/GenBank/DDBJ databases">
        <title>Phytophthora lilii NBRC 32176.</title>
        <authorList>
            <person name="Ichikawa N."/>
            <person name="Sato H."/>
            <person name="Tonouchi N."/>
        </authorList>
    </citation>
    <scope>NUCLEOTIDE SEQUENCE</scope>
    <source>
        <strain evidence="2">NBRC 32176</strain>
    </source>
</reference>
<gene>
    <name evidence="2" type="ORF">Plil01_000876100</name>
</gene>
<organism evidence="2 3">
    <name type="scientific">Phytophthora lilii</name>
    <dbReference type="NCBI Taxonomy" id="2077276"/>
    <lineage>
        <taxon>Eukaryota</taxon>
        <taxon>Sar</taxon>
        <taxon>Stramenopiles</taxon>
        <taxon>Oomycota</taxon>
        <taxon>Peronosporomycetes</taxon>
        <taxon>Peronosporales</taxon>
        <taxon>Peronosporaceae</taxon>
        <taxon>Phytophthora</taxon>
    </lineage>
</organism>